<dbReference type="SMART" id="SM01052">
    <property type="entry name" value="CAP_GLY"/>
    <property type="match status" value="1"/>
</dbReference>
<dbReference type="SUPFAM" id="SSF74924">
    <property type="entry name" value="Cap-Gly domain"/>
    <property type="match status" value="1"/>
</dbReference>
<dbReference type="GO" id="GO:1902440">
    <property type="term" value="P:protein localization to mitotic spindle pole body"/>
    <property type="evidence" value="ECO:0007669"/>
    <property type="project" value="EnsemblFungi"/>
</dbReference>
<dbReference type="GO" id="GO:0030543">
    <property type="term" value="P:2-micrometer plasmid partitioning"/>
    <property type="evidence" value="ECO:0007669"/>
    <property type="project" value="EnsemblFungi"/>
</dbReference>
<dbReference type="GO" id="GO:0005938">
    <property type="term" value="C:cell cortex"/>
    <property type="evidence" value="ECO:0007669"/>
    <property type="project" value="EnsemblFungi"/>
</dbReference>
<dbReference type="GO" id="GO:0000022">
    <property type="term" value="P:mitotic spindle elongation"/>
    <property type="evidence" value="ECO:0007669"/>
    <property type="project" value="EnsemblFungi"/>
</dbReference>
<feature type="domain" description="CAP-Gly" evidence="5">
    <location>
        <begin position="26"/>
        <end position="69"/>
    </location>
</feature>
<dbReference type="InterPro" id="IPR036859">
    <property type="entry name" value="CAP-Gly_dom_sf"/>
</dbReference>
<dbReference type="Proteomes" id="UP000190274">
    <property type="component" value="Chromosome H"/>
</dbReference>
<keyword evidence="2" id="KW-0963">Cytoplasm</keyword>
<dbReference type="GO" id="GO:0051010">
    <property type="term" value="F:microtubule plus-end binding"/>
    <property type="evidence" value="ECO:0007669"/>
    <property type="project" value="TreeGrafter"/>
</dbReference>
<feature type="compositionally biased region" description="Polar residues" evidence="4">
    <location>
        <begin position="328"/>
        <end position="344"/>
    </location>
</feature>
<dbReference type="GO" id="GO:0000743">
    <property type="term" value="P:nuclear migration involved in conjugation with cellular fusion"/>
    <property type="evidence" value="ECO:0007669"/>
    <property type="project" value="EnsemblFungi"/>
</dbReference>
<evidence type="ECO:0000313" key="7">
    <source>
        <dbReference type="Proteomes" id="UP000190274"/>
    </source>
</evidence>
<dbReference type="GO" id="GO:0000776">
    <property type="term" value="C:kinetochore"/>
    <property type="evidence" value="ECO:0007669"/>
    <property type="project" value="EnsemblFungi"/>
</dbReference>
<feature type="coiled-coil region" evidence="3">
    <location>
        <begin position="174"/>
        <end position="323"/>
    </location>
</feature>
<reference evidence="6 7" key="1">
    <citation type="submission" date="2016-03" db="EMBL/GenBank/DDBJ databases">
        <authorList>
            <person name="Devillers H."/>
        </authorList>
    </citation>
    <scope>NUCLEOTIDE SEQUENCE [LARGE SCALE GENOMIC DNA]</scope>
    <source>
        <strain evidence="6">CBS 10888</strain>
    </source>
</reference>
<feature type="region of interest" description="Disordered" evidence="4">
    <location>
        <begin position="84"/>
        <end position="148"/>
    </location>
</feature>
<keyword evidence="3" id="KW-0175">Coiled coil</keyword>
<dbReference type="PANTHER" id="PTHR18916:SF85">
    <property type="entry name" value="TUBULIN-FOLDING COFACTOR B"/>
    <property type="match status" value="1"/>
</dbReference>
<dbReference type="PANTHER" id="PTHR18916">
    <property type="entry name" value="DYNACTIN 1-RELATED MICROTUBULE-BINDING"/>
    <property type="match status" value="1"/>
</dbReference>
<dbReference type="PROSITE" id="PS00845">
    <property type="entry name" value="CAP_GLY_1"/>
    <property type="match status" value="1"/>
</dbReference>
<dbReference type="GO" id="GO:0000742">
    <property type="term" value="P:karyogamy involved in conjugation with cellular fusion"/>
    <property type="evidence" value="ECO:0007669"/>
    <property type="project" value="EnsemblFungi"/>
</dbReference>
<dbReference type="GO" id="GO:0031115">
    <property type="term" value="P:negative regulation of microtubule polymerization"/>
    <property type="evidence" value="ECO:0007669"/>
    <property type="project" value="EnsemblFungi"/>
</dbReference>
<dbReference type="GO" id="GO:0035371">
    <property type="term" value="C:microtubule plus-end"/>
    <property type="evidence" value="ECO:0007669"/>
    <property type="project" value="EnsemblFungi"/>
</dbReference>
<dbReference type="GO" id="GO:0005634">
    <property type="term" value="C:nucleus"/>
    <property type="evidence" value="ECO:0007669"/>
    <property type="project" value="TreeGrafter"/>
</dbReference>
<dbReference type="OrthoDB" id="2130750at2759"/>
<dbReference type="GO" id="GO:0007020">
    <property type="term" value="P:microtubule nucleation"/>
    <property type="evidence" value="ECO:0007669"/>
    <property type="project" value="EnsemblFungi"/>
</dbReference>
<dbReference type="STRING" id="1266660.A0A1G4JZ82"/>
<sequence>MDNYQQKIGCFIHIPNVGRGQLKYVGPVEGKSGTFVGVDLLANIGKNDGSFQGRQYFETEYTQSGLFIQLQKVSSLIDAASISNSSRRTTFGESHGSDPRSGLSSVPRSPTPVRLGSRQSSTAFSDAMDVDGEDRRQRNASAGSNRGSLDLKFHQQSQELAQCKRLLSEQRVVLEEVQPAIDDYETKLQQMETQVSTLQAQLAKEKDSQAKQKLYFETEHEQLLSVVEELHSEIRENEKRMLEVQELHRHQHQALPTDSTIAELQAENEKMRERVEYLEQRAAPHEAAALKWEKERNQLKLQNESLSSEYQYISKELNEVQRKLAQELSPSSQGPATTNETQEPNPEIEKLILQLATANARIRELEHDSTRPTTPALTAASDPNEPESDSLPLYMPKKADRAAGRQKWCALCERDGHNSVDCPFENDQLF</sequence>
<dbReference type="EMBL" id="LT598461">
    <property type="protein sequence ID" value="SCU96513.1"/>
    <property type="molecule type" value="Genomic_DNA"/>
</dbReference>
<evidence type="ECO:0000313" key="6">
    <source>
        <dbReference type="EMBL" id="SCU96513.1"/>
    </source>
</evidence>
<protein>
    <submittedName>
        <fullName evidence="6">LADA_0H01332g1_1</fullName>
    </submittedName>
</protein>
<dbReference type="Gene3D" id="2.30.30.190">
    <property type="entry name" value="CAP Gly-rich-like domain"/>
    <property type="match status" value="1"/>
</dbReference>
<feature type="region of interest" description="Disordered" evidence="4">
    <location>
        <begin position="365"/>
        <end position="393"/>
    </location>
</feature>
<evidence type="ECO:0000256" key="1">
    <source>
        <dbReference type="ARBA" id="ARBA00004496"/>
    </source>
</evidence>
<evidence type="ECO:0000259" key="5">
    <source>
        <dbReference type="PROSITE" id="PS50245"/>
    </source>
</evidence>
<comment type="subcellular location">
    <subcellularLocation>
        <location evidence="1">Cytoplasm</location>
    </subcellularLocation>
</comment>
<evidence type="ECO:0000256" key="4">
    <source>
        <dbReference type="SAM" id="MobiDB-lite"/>
    </source>
</evidence>
<name>A0A1G4JZ82_9SACH</name>
<evidence type="ECO:0000256" key="2">
    <source>
        <dbReference type="ARBA" id="ARBA00022490"/>
    </source>
</evidence>
<dbReference type="Pfam" id="PF01302">
    <property type="entry name" value="CAP_GLY"/>
    <property type="match status" value="1"/>
</dbReference>
<evidence type="ECO:0000256" key="3">
    <source>
        <dbReference type="SAM" id="Coils"/>
    </source>
</evidence>
<feature type="region of interest" description="Disordered" evidence="4">
    <location>
        <begin position="324"/>
        <end position="345"/>
    </location>
</feature>
<dbReference type="GO" id="GO:0043332">
    <property type="term" value="C:mating projection tip"/>
    <property type="evidence" value="ECO:0007669"/>
    <property type="project" value="EnsemblFungi"/>
</dbReference>
<gene>
    <name evidence="6" type="ORF">LADA_0H01332G</name>
</gene>
<dbReference type="GO" id="GO:0019894">
    <property type="term" value="F:kinesin binding"/>
    <property type="evidence" value="ECO:0007669"/>
    <property type="project" value="EnsemblFungi"/>
</dbReference>
<keyword evidence="7" id="KW-1185">Reference proteome</keyword>
<dbReference type="GO" id="GO:0031122">
    <property type="term" value="P:cytoplasmic microtubule organization"/>
    <property type="evidence" value="ECO:0007669"/>
    <property type="project" value="TreeGrafter"/>
</dbReference>
<dbReference type="AlphaFoldDB" id="A0A1G4JZ82"/>
<proteinExistence type="predicted"/>
<accession>A0A1G4JZ82</accession>
<organism evidence="6 7">
    <name type="scientific">Lachancea dasiensis</name>
    <dbReference type="NCBI Taxonomy" id="1072105"/>
    <lineage>
        <taxon>Eukaryota</taxon>
        <taxon>Fungi</taxon>
        <taxon>Dikarya</taxon>
        <taxon>Ascomycota</taxon>
        <taxon>Saccharomycotina</taxon>
        <taxon>Saccharomycetes</taxon>
        <taxon>Saccharomycetales</taxon>
        <taxon>Saccharomycetaceae</taxon>
        <taxon>Lachancea</taxon>
    </lineage>
</organism>
<dbReference type="InterPro" id="IPR000938">
    <property type="entry name" value="CAP-Gly_domain"/>
</dbReference>
<dbReference type="GO" id="GO:0005816">
    <property type="term" value="C:spindle pole body"/>
    <property type="evidence" value="ECO:0007669"/>
    <property type="project" value="EnsemblFungi"/>
</dbReference>
<dbReference type="PROSITE" id="PS50245">
    <property type="entry name" value="CAP_GLY_2"/>
    <property type="match status" value="1"/>
</dbReference>
<dbReference type="GO" id="GO:0005876">
    <property type="term" value="C:spindle microtubule"/>
    <property type="evidence" value="ECO:0007669"/>
    <property type="project" value="EnsemblFungi"/>
</dbReference>